<gene>
    <name evidence="6" type="ORF">M6B22_14280</name>
</gene>
<dbReference type="PANTHER" id="PTHR30055:SF234">
    <property type="entry name" value="HTH-TYPE TRANSCRIPTIONAL REGULATOR BETI"/>
    <property type="match status" value="1"/>
</dbReference>
<evidence type="ECO:0000256" key="3">
    <source>
        <dbReference type="ARBA" id="ARBA00023163"/>
    </source>
</evidence>
<sequence>MPSAVEQLRAADRSRADARRNADRLLLAARTALDEQGLAATTRDVARRAGVGLGTLYRRFPSLDALFTAIVLDLVAELTTLAETGRHDPDPVAAFHAFATRYVQLLSTSRGLHEALSRPRQPELTAQVLRLSAAVRRLVRHAQECGTVRADLDWRDVAFALASAVPAEHTVGVPARPDQWRRTLDIVLAGLAPAGASLTADVGPAR</sequence>
<dbReference type="Pfam" id="PF00440">
    <property type="entry name" value="TetR_N"/>
    <property type="match status" value="1"/>
</dbReference>
<evidence type="ECO:0000313" key="6">
    <source>
        <dbReference type="EMBL" id="WAX55700.1"/>
    </source>
</evidence>
<feature type="DNA-binding region" description="H-T-H motif" evidence="4">
    <location>
        <begin position="41"/>
        <end position="60"/>
    </location>
</feature>
<dbReference type="InterPro" id="IPR050109">
    <property type="entry name" value="HTH-type_TetR-like_transc_reg"/>
</dbReference>
<name>A0ABY7JUJ0_9ACTN</name>
<dbReference type="PROSITE" id="PS50977">
    <property type="entry name" value="HTH_TETR_2"/>
    <property type="match status" value="1"/>
</dbReference>
<dbReference type="PRINTS" id="PR00455">
    <property type="entry name" value="HTHTETR"/>
</dbReference>
<keyword evidence="2 4" id="KW-0238">DNA-binding</keyword>
<evidence type="ECO:0000259" key="5">
    <source>
        <dbReference type="PROSITE" id="PS50977"/>
    </source>
</evidence>
<dbReference type="Pfam" id="PF21597">
    <property type="entry name" value="TetR_C_43"/>
    <property type="match status" value="1"/>
</dbReference>
<feature type="domain" description="HTH tetR-type" evidence="5">
    <location>
        <begin position="19"/>
        <end position="78"/>
    </location>
</feature>
<dbReference type="InterPro" id="IPR009057">
    <property type="entry name" value="Homeodomain-like_sf"/>
</dbReference>
<keyword evidence="1" id="KW-0805">Transcription regulation</keyword>
<dbReference type="Gene3D" id="1.10.357.10">
    <property type="entry name" value="Tetracycline Repressor, domain 2"/>
    <property type="match status" value="1"/>
</dbReference>
<accession>A0ABY7JUJ0</accession>
<organism evidence="6 7">
    <name type="scientific">Jatrophihabitans cynanchi</name>
    <dbReference type="NCBI Taxonomy" id="2944128"/>
    <lineage>
        <taxon>Bacteria</taxon>
        <taxon>Bacillati</taxon>
        <taxon>Actinomycetota</taxon>
        <taxon>Actinomycetes</taxon>
        <taxon>Jatrophihabitantales</taxon>
        <taxon>Jatrophihabitantaceae</taxon>
        <taxon>Jatrophihabitans</taxon>
    </lineage>
</organism>
<keyword evidence="7" id="KW-1185">Reference proteome</keyword>
<dbReference type="RefSeq" id="WP_269442222.1">
    <property type="nucleotide sequence ID" value="NZ_CP097463.1"/>
</dbReference>
<evidence type="ECO:0000256" key="2">
    <source>
        <dbReference type="ARBA" id="ARBA00023125"/>
    </source>
</evidence>
<evidence type="ECO:0000313" key="7">
    <source>
        <dbReference type="Proteomes" id="UP001164693"/>
    </source>
</evidence>
<dbReference type="SUPFAM" id="SSF48498">
    <property type="entry name" value="Tetracyclin repressor-like, C-terminal domain"/>
    <property type="match status" value="1"/>
</dbReference>
<proteinExistence type="predicted"/>
<dbReference type="InterPro" id="IPR036271">
    <property type="entry name" value="Tet_transcr_reg_TetR-rel_C_sf"/>
</dbReference>
<evidence type="ECO:0000256" key="4">
    <source>
        <dbReference type="PROSITE-ProRule" id="PRU00335"/>
    </source>
</evidence>
<keyword evidence="3" id="KW-0804">Transcription</keyword>
<dbReference type="EMBL" id="CP097463">
    <property type="protein sequence ID" value="WAX55700.1"/>
    <property type="molecule type" value="Genomic_DNA"/>
</dbReference>
<dbReference type="InterPro" id="IPR049445">
    <property type="entry name" value="TetR_SbtR-like_C"/>
</dbReference>
<reference evidence="6" key="1">
    <citation type="submission" date="2022-05" db="EMBL/GenBank/DDBJ databases">
        <title>Jatrophihabitans sp. SB3-54 whole genome sequence.</title>
        <authorList>
            <person name="Suh M.K."/>
            <person name="Eom M.K."/>
            <person name="Kim J.S."/>
            <person name="Kim H.S."/>
            <person name="Do H.E."/>
            <person name="Shin Y.K."/>
            <person name="Lee J.-S."/>
        </authorList>
    </citation>
    <scope>NUCLEOTIDE SEQUENCE</scope>
    <source>
        <strain evidence="6">SB3-54</strain>
    </source>
</reference>
<dbReference type="InterPro" id="IPR001647">
    <property type="entry name" value="HTH_TetR"/>
</dbReference>
<dbReference type="PANTHER" id="PTHR30055">
    <property type="entry name" value="HTH-TYPE TRANSCRIPTIONAL REGULATOR RUTR"/>
    <property type="match status" value="1"/>
</dbReference>
<dbReference type="Proteomes" id="UP001164693">
    <property type="component" value="Chromosome"/>
</dbReference>
<evidence type="ECO:0000256" key="1">
    <source>
        <dbReference type="ARBA" id="ARBA00023015"/>
    </source>
</evidence>
<protein>
    <submittedName>
        <fullName evidence="6">TetR/AcrR family transcriptional regulator</fullName>
    </submittedName>
</protein>
<dbReference type="SUPFAM" id="SSF46689">
    <property type="entry name" value="Homeodomain-like"/>
    <property type="match status" value="1"/>
</dbReference>